<dbReference type="EMBL" id="JAAEAA010000007">
    <property type="protein sequence ID" value="NDK55723.1"/>
    <property type="molecule type" value="Genomic_DNA"/>
</dbReference>
<proteinExistence type="predicted"/>
<accession>A0A6B2H081</accession>
<gene>
    <name evidence="1" type="ORF">GWO68_07340</name>
</gene>
<evidence type="ECO:0000313" key="1">
    <source>
        <dbReference type="EMBL" id="NDK55723.1"/>
    </source>
</evidence>
<organism evidence="1 2">
    <name type="scientific">Pontibacter fetidus</name>
    <dbReference type="NCBI Taxonomy" id="2700082"/>
    <lineage>
        <taxon>Bacteria</taxon>
        <taxon>Pseudomonadati</taxon>
        <taxon>Bacteroidota</taxon>
        <taxon>Cytophagia</taxon>
        <taxon>Cytophagales</taxon>
        <taxon>Hymenobacteraceae</taxon>
        <taxon>Pontibacter</taxon>
    </lineage>
</organism>
<reference evidence="1 2" key="1">
    <citation type="submission" date="2020-01" db="EMBL/GenBank/DDBJ databases">
        <authorList>
            <person name="Kim M.K."/>
        </authorList>
    </citation>
    <scope>NUCLEOTIDE SEQUENCE [LARGE SCALE GENOMIC DNA]</scope>
    <source>
        <strain evidence="1 2">BT213</strain>
    </source>
</reference>
<comment type="caution">
    <text evidence="1">The sequence shown here is derived from an EMBL/GenBank/DDBJ whole genome shotgun (WGS) entry which is preliminary data.</text>
</comment>
<dbReference type="Proteomes" id="UP000478546">
    <property type="component" value="Unassembled WGS sequence"/>
</dbReference>
<keyword evidence="2" id="KW-1185">Reference proteome</keyword>
<protein>
    <submittedName>
        <fullName evidence="1">Uncharacterized protein</fullName>
    </submittedName>
</protein>
<name>A0A6B2H081_9BACT</name>
<dbReference type="AlphaFoldDB" id="A0A6B2H081"/>
<dbReference type="RefSeq" id="WP_162345783.1">
    <property type="nucleotide sequence ID" value="NZ_JAAEAA010000007.1"/>
</dbReference>
<sequence length="142" mass="16329">MKIRIVTSGDYRDYLMELLGREPAAFELFAFERNQNLLRITKRQVANDIYHITFTNGTGIKLVTDGIVQGGDIQLHSLQEEHRFYTVFLEAYGIEEEQYLMLDAAVKTICLDNSILALIQGVQLITMEDLLTNYSPVFYNLD</sequence>
<evidence type="ECO:0000313" key="2">
    <source>
        <dbReference type="Proteomes" id="UP000478546"/>
    </source>
</evidence>